<sequence length="58" mass="6857">FIKTSVNSEAFTNLRRKINKVYHDLVLTTVRGTMKPLEEQVSRRYVLPIEPPVYHDKQ</sequence>
<organism evidence="1 2">
    <name type="scientific">Taxus chinensis</name>
    <name type="common">Chinese yew</name>
    <name type="synonym">Taxus wallichiana var. chinensis</name>
    <dbReference type="NCBI Taxonomy" id="29808"/>
    <lineage>
        <taxon>Eukaryota</taxon>
        <taxon>Viridiplantae</taxon>
        <taxon>Streptophyta</taxon>
        <taxon>Embryophyta</taxon>
        <taxon>Tracheophyta</taxon>
        <taxon>Spermatophyta</taxon>
        <taxon>Pinopsida</taxon>
        <taxon>Pinidae</taxon>
        <taxon>Conifers II</taxon>
        <taxon>Cupressales</taxon>
        <taxon>Taxaceae</taxon>
        <taxon>Taxus</taxon>
    </lineage>
</organism>
<evidence type="ECO:0000313" key="2">
    <source>
        <dbReference type="Proteomes" id="UP000824469"/>
    </source>
</evidence>
<keyword evidence="2" id="KW-1185">Reference proteome</keyword>
<proteinExistence type="predicted"/>
<evidence type="ECO:0000313" key="1">
    <source>
        <dbReference type="EMBL" id="KAH9313770.1"/>
    </source>
</evidence>
<accession>A0AA38G0Y9</accession>
<dbReference type="EMBL" id="JAHRHJ020000005">
    <property type="protein sequence ID" value="KAH9313770.1"/>
    <property type="molecule type" value="Genomic_DNA"/>
</dbReference>
<name>A0AA38G0Y9_TAXCH</name>
<feature type="non-terminal residue" evidence="1">
    <location>
        <position position="58"/>
    </location>
</feature>
<dbReference type="AlphaFoldDB" id="A0AA38G0Y9"/>
<gene>
    <name evidence="1" type="ORF">KI387_022397</name>
</gene>
<comment type="caution">
    <text evidence="1">The sequence shown here is derived from an EMBL/GenBank/DDBJ whole genome shotgun (WGS) entry which is preliminary data.</text>
</comment>
<dbReference type="Proteomes" id="UP000824469">
    <property type="component" value="Unassembled WGS sequence"/>
</dbReference>
<protein>
    <submittedName>
        <fullName evidence="1">Uncharacterized protein</fullName>
    </submittedName>
</protein>
<reference evidence="1 2" key="1">
    <citation type="journal article" date="2021" name="Nat. Plants">
        <title>The Taxus genome provides insights into paclitaxel biosynthesis.</title>
        <authorList>
            <person name="Xiong X."/>
            <person name="Gou J."/>
            <person name="Liao Q."/>
            <person name="Li Y."/>
            <person name="Zhou Q."/>
            <person name="Bi G."/>
            <person name="Li C."/>
            <person name="Du R."/>
            <person name="Wang X."/>
            <person name="Sun T."/>
            <person name="Guo L."/>
            <person name="Liang H."/>
            <person name="Lu P."/>
            <person name="Wu Y."/>
            <person name="Zhang Z."/>
            <person name="Ro D.K."/>
            <person name="Shang Y."/>
            <person name="Huang S."/>
            <person name="Yan J."/>
        </authorList>
    </citation>
    <scope>NUCLEOTIDE SEQUENCE [LARGE SCALE GENOMIC DNA]</scope>
    <source>
        <strain evidence="1">Ta-2019</strain>
    </source>
</reference>
<feature type="non-terminal residue" evidence="1">
    <location>
        <position position="1"/>
    </location>
</feature>